<dbReference type="Proteomes" id="UP000799755">
    <property type="component" value="Unassembled WGS sequence"/>
</dbReference>
<evidence type="ECO:0000313" key="1">
    <source>
        <dbReference type="EMBL" id="KAF2465710.1"/>
    </source>
</evidence>
<comment type="caution">
    <text evidence="1">The sequence shown here is derived from an EMBL/GenBank/DDBJ whole genome shotgun (WGS) entry which is preliminary data.</text>
</comment>
<dbReference type="EMBL" id="MU003528">
    <property type="protein sequence ID" value="KAF2465710.1"/>
    <property type="molecule type" value="Genomic_DNA"/>
</dbReference>
<proteinExistence type="predicted"/>
<protein>
    <submittedName>
        <fullName evidence="1">Uncharacterized protein</fullName>
    </submittedName>
</protein>
<keyword evidence="2" id="KW-1185">Reference proteome</keyword>
<organism evidence="1 2">
    <name type="scientific">Lindgomyces ingoldianus</name>
    <dbReference type="NCBI Taxonomy" id="673940"/>
    <lineage>
        <taxon>Eukaryota</taxon>
        <taxon>Fungi</taxon>
        <taxon>Dikarya</taxon>
        <taxon>Ascomycota</taxon>
        <taxon>Pezizomycotina</taxon>
        <taxon>Dothideomycetes</taxon>
        <taxon>Pleosporomycetidae</taxon>
        <taxon>Pleosporales</taxon>
        <taxon>Lindgomycetaceae</taxon>
        <taxon>Lindgomyces</taxon>
    </lineage>
</organism>
<sequence length="764" mass="84386">MSLNFTPSPFDIPTPAECIAHLKLLHAFAKLRHEVGNQDGLFGIEFRKVSGVLEGMHEANPSKAAARGHTLSEKEIAEVDLAERIREKRWTVFVTAAVDRFEKWWDTLPSHSDLYSSPLNMSMFIMFGASRPDLFPTHGAGMGQDINERLPPLDVLMVWHAYMLNPQAYLEDCMRLSRHQIWSTPFPWELINSSIDSETFEYNPPEAAKHNWESTTDLPWGSIHDAPFGNKYSTVLRCPKCLQNLDVPWTRPPMTSGPETLEAYLEYDTGFAGQQFQESCPSCDLVIKHETLRVGKFISDAEAVLRQSLPLPGTILNPQGIPQMVDPGKGINTHDPFFPNRLIQNAPRWQPDYLRMEIATLSIECLRSRLENVVSSFPSMELIHANIEQLHPQSLGKASRIAIRKWLSHYWDNSSPFGLDLVGAVIRQSSFVLKMRNIDWLHSPAVLTTAQRLIVKYHRFVQIVAENPNKVAVPTLDVDLAWHTHQLSPKIYSSYTLAETKKFLNHDDKIIEGTLHTQFQWTSAQYEKKYGQPYAECACWYCECTREPLRSSFTSKINPFRGRKIADVEKRIENGELGKDPVIGVHISAHNAIRENTKNPSAGYDTSAYQHSRELEGLNRTYGRVLHRYNKKKASSSAPRKKNNSYVHGAYGYPLYYPVYVPYLAEPTCEHDRYTMATGGGREGAGCVYETCSTAASLGSCAIGGRGPACNVGCGERGLATGGGRCGVNCGGGGGGGGGNGGGDGDGGDGGGNGGGGGCGGCGG</sequence>
<reference evidence="1" key="1">
    <citation type="journal article" date="2020" name="Stud. Mycol.">
        <title>101 Dothideomycetes genomes: a test case for predicting lifestyles and emergence of pathogens.</title>
        <authorList>
            <person name="Haridas S."/>
            <person name="Albert R."/>
            <person name="Binder M."/>
            <person name="Bloem J."/>
            <person name="Labutti K."/>
            <person name="Salamov A."/>
            <person name="Andreopoulos B."/>
            <person name="Baker S."/>
            <person name="Barry K."/>
            <person name="Bills G."/>
            <person name="Bluhm B."/>
            <person name="Cannon C."/>
            <person name="Castanera R."/>
            <person name="Culley D."/>
            <person name="Daum C."/>
            <person name="Ezra D."/>
            <person name="Gonzalez J."/>
            <person name="Henrissat B."/>
            <person name="Kuo A."/>
            <person name="Liang C."/>
            <person name="Lipzen A."/>
            <person name="Lutzoni F."/>
            <person name="Magnuson J."/>
            <person name="Mondo S."/>
            <person name="Nolan M."/>
            <person name="Ohm R."/>
            <person name="Pangilinan J."/>
            <person name="Park H.-J."/>
            <person name="Ramirez L."/>
            <person name="Alfaro M."/>
            <person name="Sun H."/>
            <person name="Tritt A."/>
            <person name="Yoshinaga Y."/>
            <person name="Zwiers L.-H."/>
            <person name="Turgeon B."/>
            <person name="Goodwin S."/>
            <person name="Spatafora J."/>
            <person name="Crous P."/>
            <person name="Grigoriev I."/>
        </authorList>
    </citation>
    <scope>NUCLEOTIDE SEQUENCE</scope>
    <source>
        <strain evidence="1">ATCC 200398</strain>
    </source>
</reference>
<name>A0ACB6QHU2_9PLEO</name>
<evidence type="ECO:0000313" key="2">
    <source>
        <dbReference type="Proteomes" id="UP000799755"/>
    </source>
</evidence>
<accession>A0ACB6QHU2</accession>
<gene>
    <name evidence="1" type="ORF">BDR25DRAFT_294736</name>
</gene>